<keyword evidence="3" id="KW-1185">Reference proteome</keyword>
<reference evidence="2 3" key="1">
    <citation type="submission" date="2017-04" db="EMBL/GenBank/DDBJ databases">
        <authorList>
            <person name="Afonso C.L."/>
            <person name="Miller P.J."/>
            <person name="Scott M.A."/>
            <person name="Spackman E."/>
            <person name="Goraichik I."/>
            <person name="Dimitrov K.M."/>
            <person name="Suarez D.L."/>
            <person name="Swayne D.E."/>
        </authorList>
    </citation>
    <scope>NUCLEOTIDE SEQUENCE [LARGE SCALE GENOMIC DNA]</scope>
    <source>
        <strain evidence="2 3">CGMCC 1.10972</strain>
    </source>
</reference>
<dbReference type="Proteomes" id="UP000192656">
    <property type="component" value="Unassembled WGS sequence"/>
</dbReference>
<dbReference type="RefSeq" id="WP_084408969.1">
    <property type="nucleotide sequence ID" value="NZ_FWXR01000003.1"/>
</dbReference>
<keyword evidence="1" id="KW-0732">Signal</keyword>
<feature type="chain" id="PRO_5012190422" description="DUF945 domain-containing protein" evidence="1">
    <location>
        <begin position="25"/>
        <end position="411"/>
    </location>
</feature>
<organism evidence="2 3">
    <name type="scientific">Fulvimarina manganoxydans</name>
    <dbReference type="NCBI Taxonomy" id="937218"/>
    <lineage>
        <taxon>Bacteria</taxon>
        <taxon>Pseudomonadati</taxon>
        <taxon>Pseudomonadota</taxon>
        <taxon>Alphaproteobacteria</taxon>
        <taxon>Hyphomicrobiales</taxon>
        <taxon>Aurantimonadaceae</taxon>
        <taxon>Fulvimarina</taxon>
    </lineage>
</organism>
<evidence type="ECO:0008006" key="4">
    <source>
        <dbReference type="Google" id="ProtNLM"/>
    </source>
</evidence>
<evidence type="ECO:0000313" key="2">
    <source>
        <dbReference type="EMBL" id="SMC52045.1"/>
    </source>
</evidence>
<sequence length="411" mass="43888">MRRITAGFSAAAFATMLSCGTALAADANAFAERVKEAMASQGATLTYDDAVSEGDTVIMRGVQIGEGSNKVDFGQVNFEDVTGAPDTGYEVARVGFEDISGTDKASGDRTIAYDIMGMSIESLMINGTQPSSNQPALLQGTPFYFERASVDTVKLSEDGEETFSVGDVTVTSTIGDQNRFDSDFNVGNFRVILPEEKGDDGANMGRELGYDVLTGSMQSEVNWTSDQGKLALSPTVLNIDNVGTLRTDLVVDGYTPEVIQSLQKISEDMRQNPENQQNSGMAIMGILAQLSLSNVSLSFEDDSLTQRLIDYYAKEMNQSPQAVIDMATQIVQANISQIGDKAFQDQVVSAVQSFLKDPQSIRVATEPAQPIPFMQIMGSVMGAPQTLPQVLSLSVSANGDSDQGSSNATAQ</sequence>
<accession>A0A1W1ZU92</accession>
<dbReference type="STRING" id="937218.SAMN06297251_103144"/>
<protein>
    <recommendedName>
        <fullName evidence="4">DUF945 domain-containing protein</fullName>
    </recommendedName>
</protein>
<evidence type="ECO:0000256" key="1">
    <source>
        <dbReference type="SAM" id="SignalP"/>
    </source>
</evidence>
<evidence type="ECO:0000313" key="3">
    <source>
        <dbReference type="Proteomes" id="UP000192656"/>
    </source>
</evidence>
<dbReference type="OrthoDB" id="7824623at2"/>
<proteinExistence type="predicted"/>
<dbReference type="EMBL" id="FWXR01000003">
    <property type="protein sequence ID" value="SMC52045.1"/>
    <property type="molecule type" value="Genomic_DNA"/>
</dbReference>
<dbReference type="PROSITE" id="PS51257">
    <property type="entry name" value="PROKAR_LIPOPROTEIN"/>
    <property type="match status" value="1"/>
</dbReference>
<name>A0A1W1ZU92_9HYPH</name>
<dbReference type="AlphaFoldDB" id="A0A1W1ZU92"/>
<gene>
    <name evidence="2" type="ORF">SAMN06297251_103144</name>
</gene>
<feature type="signal peptide" evidence="1">
    <location>
        <begin position="1"/>
        <end position="24"/>
    </location>
</feature>